<name>A0ABQ6IJY2_9MICO</name>
<evidence type="ECO:0000313" key="2">
    <source>
        <dbReference type="EMBL" id="GMA37023.1"/>
    </source>
</evidence>
<dbReference type="PANTHER" id="PTHR33692">
    <property type="entry name" value="RIBOSOME MATURATION FACTOR RIMM"/>
    <property type="match status" value="1"/>
</dbReference>
<evidence type="ECO:0000259" key="1">
    <source>
        <dbReference type="Pfam" id="PF24986"/>
    </source>
</evidence>
<dbReference type="Pfam" id="PF24986">
    <property type="entry name" value="PRC_RimM"/>
    <property type="match status" value="1"/>
</dbReference>
<protein>
    <recommendedName>
        <fullName evidence="1">Ribosome maturation factor RimM PRC barrel domain-containing protein</fullName>
    </recommendedName>
</protein>
<dbReference type="PANTHER" id="PTHR33692:SF1">
    <property type="entry name" value="RIBOSOME MATURATION FACTOR RIMM"/>
    <property type="match status" value="1"/>
</dbReference>
<organism evidence="2 3">
    <name type="scientific">Demequina litorisediminis</name>
    <dbReference type="NCBI Taxonomy" id="1849022"/>
    <lineage>
        <taxon>Bacteria</taxon>
        <taxon>Bacillati</taxon>
        <taxon>Actinomycetota</taxon>
        <taxon>Actinomycetes</taxon>
        <taxon>Micrococcales</taxon>
        <taxon>Demequinaceae</taxon>
        <taxon>Demequina</taxon>
    </lineage>
</organism>
<dbReference type="Proteomes" id="UP001157125">
    <property type="component" value="Unassembled WGS sequence"/>
</dbReference>
<accession>A0ABQ6IJY2</accession>
<reference evidence="3" key="1">
    <citation type="journal article" date="2019" name="Int. J. Syst. Evol. Microbiol.">
        <title>The Global Catalogue of Microorganisms (GCM) 10K type strain sequencing project: providing services to taxonomists for standard genome sequencing and annotation.</title>
        <authorList>
            <consortium name="The Broad Institute Genomics Platform"/>
            <consortium name="The Broad Institute Genome Sequencing Center for Infectious Disease"/>
            <person name="Wu L."/>
            <person name="Ma J."/>
        </authorList>
    </citation>
    <scope>NUCLEOTIDE SEQUENCE [LARGE SCALE GENOMIC DNA]</scope>
    <source>
        <strain evidence="3">NBRC 112299</strain>
    </source>
</reference>
<dbReference type="InterPro" id="IPR011033">
    <property type="entry name" value="PRC_barrel-like_sf"/>
</dbReference>
<feature type="domain" description="Ribosome maturation factor RimM PRC barrel" evidence="1">
    <location>
        <begin position="4"/>
        <end position="60"/>
    </location>
</feature>
<evidence type="ECO:0000313" key="3">
    <source>
        <dbReference type="Proteomes" id="UP001157125"/>
    </source>
</evidence>
<dbReference type="EMBL" id="BSUN01000001">
    <property type="protein sequence ID" value="GMA37023.1"/>
    <property type="molecule type" value="Genomic_DNA"/>
</dbReference>
<sequence length="74" mass="7937">MRPDGTPVGDVVDLLSMPAQDVLVVKEPGGHRAMIPFVEDFVPEVDLDARRVIVTPPYGLLAGETPEETGETHG</sequence>
<keyword evidence="3" id="KW-1185">Reference proteome</keyword>
<proteinExistence type="predicted"/>
<dbReference type="InterPro" id="IPR011961">
    <property type="entry name" value="RimM"/>
</dbReference>
<dbReference type="SUPFAM" id="SSF50346">
    <property type="entry name" value="PRC-barrel domain"/>
    <property type="match status" value="1"/>
</dbReference>
<comment type="caution">
    <text evidence="2">The sequence shown here is derived from an EMBL/GenBank/DDBJ whole genome shotgun (WGS) entry which is preliminary data.</text>
</comment>
<dbReference type="Gene3D" id="2.30.30.240">
    <property type="entry name" value="PRC-barrel domain"/>
    <property type="match status" value="1"/>
</dbReference>
<gene>
    <name evidence="2" type="ORF">GCM10025876_32270</name>
</gene>
<dbReference type="InterPro" id="IPR056792">
    <property type="entry name" value="PRC_RimM"/>
</dbReference>